<dbReference type="SMART" id="SM00823">
    <property type="entry name" value="PKS_PP"/>
    <property type="match status" value="3"/>
</dbReference>
<dbReference type="Gene3D" id="1.10.1200.10">
    <property type="entry name" value="ACP-like"/>
    <property type="match status" value="3"/>
</dbReference>
<keyword evidence="15" id="KW-1185">Reference proteome</keyword>
<feature type="domain" description="PKS/mFAS DH" evidence="13">
    <location>
        <begin position="2596"/>
        <end position="2862"/>
    </location>
</feature>
<dbReference type="SUPFAM" id="SSF47336">
    <property type="entry name" value="ACP-like"/>
    <property type="match status" value="3"/>
</dbReference>
<keyword evidence="7" id="KW-0511">Multifunctional enzyme</keyword>
<evidence type="ECO:0000256" key="10">
    <source>
        <dbReference type="SAM" id="MobiDB-lite"/>
    </source>
</evidence>
<feature type="region of interest" description="Disordered" evidence="10">
    <location>
        <begin position="2897"/>
        <end position="2922"/>
    </location>
</feature>
<proteinExistence type="predicted"/>
<evidence type="ECO:0000259" key="12">
    <source>
        <dbReference type="PROSITE" id="PS52004"/>
    </source>
</evidence>
<dbReference type="SUPFAM" id="SSF51735">
    <property type="entry name" value="NAD(P)-binding Rossmann-fold domains"/>
    <property type="match status" value="6"/>
</dbReference>
<dbReference type="Pfam" id="PF16197">
    <property type="entry name" value="KAsynt_C_assoc"/>
    <property type="match status" value="3"/>
</dbReference>
<dbReference type="SMART" id="SM01294">
    <property type="entry name" value="PKS_PP_betabranch"/>
    <property type="match status" value="3"/>
</dbReference>
<dbReference type="InterPro" id="IPR049551">
    <property type="entry name" value="PKS_DH_C"/>
</dbReference>
<dbReference type="Gene3D" id="3.40.50.1820">
    <property type="entry name" value="alpha/beta hydrolase"/>
    <property type="match status" value="1"/>
</dbReference>
<dbReference type="InterPro" id="IPR016035">
    <property type="entry name" value="Acyl_Trfase/lysoPLipase"/>
</dbReference>
<evidence type="ECO:0000256" key="4">
    <source>
        <dbReference type="ARBA" id="ARBA00022553"/>
    </source>
</evidence>
<dbReference type="Pfam" id="PF00109">
    <property type="entry name" value="ketoacyl-synt"/>
    <property type="match status" value="3"/>
</dbReference>
<evidence type="ECO:0000313" key="14">
    <source>
        <dbReference type="EMBL" id="MBO4163563.1"/>
    </source>
</evidence>
<dbReference type="SMART" id="SM00827">
    <property type="entry name" value="PKS_AT"/>
    <property type="match status" value="3"/>
</dbReference>
<dbReference type="SUPFAM" id="SSF52151">
    <property type="entry name" value="FabD/lysophospholipase-like"/>
    <property type="match status" value="3"/>
</dbReference>
<dbReference type="Proteomes" id="UP000671399">
    <property type="component" value="Unassembled WGS sequence"/>
</dbReference>
<dbReference type="InterPro" id="IPR001227">
    <property type="entry name" value="Ac_transferase_dom_sf"/>
</dbReference>
<dbReference type="Pfam" id="PF00975">
    <property type="entry name" value="Thioesterase"/>
    <property type="match status" value="1"/>
</dbReference>
<protein>
    <submittedName>
        <fullName evidence="14">SDR family NAD(P)-dependent oxidoreductase</fullName>
    </submittedName>
</protein>
<dbReference type="InterPro" id="IPR014043">
    <property type="entry name" value="Acyl_transferase_dom"/>
</dbReference>
<dbReference type="InterPro" id="IPR014030">
    <property type="entry name" value="Ketoacyl_synth_N"/>
</dbReference>
<feature type="active site" description="Proton acceptor; for dehydratase activity" evidence="9">
    <location>
        <position position="4314"/>
    </location>
</feature>
<gene>
    <name evidence="14" type="ORF">JQN83_22490</name>
</gene>
<feature type="domain" description="PKS/mFAS DH" evidence="13">
    <location>
        <begin position="4282"/>
        <end position="4551"/>
    </location>
</feature>
<feature type="region of interest" description="C-terminal hotdog fold" evidence="9">
    <location>
        <begin position="4416"/>
        <end position="4551"/>
    </location>
</feature>
<dbReference type="InterPro" id="IPR001031">
    <property type="entry name" value="Thioesterase"/>
</dbReference>
<dbReference type="Pfam" id="PF00698">
    <property type="entry name" value="Acyl_transf_1"/>
    <property type="match status" value="3"/>
</dbReference>
<name>A0ABS3VD64_9ACTN</name>
<dbReference type="InterPro" id="IPR057326">
    <property type="entry name" value="KR_dom"/>
</dbReference>
<accession>A0ABS3VD64</accession>
<feature type="active site" description="Proton acceptor; for dehydratase activity" evidence="9">
    <location>
        <position position="2628"/>
    </location>
</feature>
<feature type="domain" description="Ketosynthase family 3 (KS3)" evidence="12">
    <location>
        <begin position="1738"/>
        <end position="2148"/>
    </location>
</feature>
<dbReference type="Gene3D" id="3.40.366.10">
    <property type="entry name" value="Malonyl-Coenzyme A Acyl Carrier Protein, domain 2"/>
    <property type="match status" value="3"/>
</dbReference>
<feature type="region of interest" description="N-terminal hotdog fold" evidence="9">
    <location>
        <begin position="4282"/>
        <end position="4403"/>
    </location>
</feature>
<sequence length="5393" mass="558082">MANEEKLLEYLKRVTADLHRTRERLREVESQEQDPIAIVGMACRYPGGVNSPEDLWRLVADGVDAIGEFPTDRGWDTAALYDADPDTAGSSYVQQGGFVHDADEFDAEFFGISPREALAMDPQQRLVLEASWEACERAGINPDTLRGGPVGVFVGCGGQDYWDRLTVLPEPVEAYMSTGSSGAVISGRVAYSLGLEGPAVTVNTACSSSLVALHLAAHALRQRECGLALAGGVTVMSTPGAFVAFSRQRGLASDGRCKPFSDDADGTGWGEGVGMLLLERLSDAQRNGHRVLAVIRGSAINQDGASNGLTAPNGVAQQRVILQALANAGLTSSDVDLIEAHGTGTTLGDPIEAEALIATYGRDRPADRPLWLGSVKSNIGHAQAAAAVSGVIKMVMALHNGVLPKSLHVGEPSTHVDWSAGTVQLLTEARQWPDHGQPRRGGVSSFGVSGTNGHVILEQAPPAETVASDETAEPPVVLWPLSGRSAAALAGQADRLREFLTDERPVDVGFSLGTTRAAGAYRGVVLGDDVAGLETLAAGGGLSGRTVAGRTAVLFTGQGAQRVGMGRELAAAFPVFAAALDEVCAAFGPLLDGDLREVMFTDPDGVLDQTGWTQPALFAVEVALFRLAESWGLKPDFVAGHSIGELAAAHVAGVWSLADACRVVAARGGLMQALPAGGAMLAIAAPLEELDLGDVDVAAVNGPRAVVVSGTEEQIAALEASLEVKTRRLRVSHAFHSHLMDPMLAEYGQVVDGVTASSATVPLVSTATGDLATDAELSSVEYWQGQVRGTVRFADAVAALAARGVTRFVEIGPDSVLTAMVADCVEDATAIALQRRKREQVEAYAAGMAQAWISGVDLDWAAVNPGGRTVDLPTYAFQHQRFWLDAPADPGDATAMGLDSADHPLLGAAVTLANADGAVLTGRLSLDRHPWLADHAVAGAVVFPGTGYVDLALHAGAQVGAETVDELTIEAPLVLPERGGVQLQVVVGPADTGHTRTLQVYARSADTDAPWTRHASGVLAAGRRTTGTALTEWPPAGAEAVPTDDLYHHLATGGLVYGPVFRGLRRVWRSGDEFFAEVALPEGVDADGFGLHPAVLDAGLHALGFADGDTFRGLPFAWSGLTLHATGAAGVRVRLTPVGSGVRVAVADAVGAPVATVDSLVLRPVQVTRPGGVTDALFDLTWQEIGTPTATPTPHWAYHPAVPATGTAPVPADPAGRAAPAADAGAQVPATSTPELLVLTAGGAGDVTGPEAVHDEVNRVLGLVQEWLAGPDTHRLAVLTRRAVGDDGTDPTGAAVWGLLRSAQAENPDRLLLVDTDPDADVAGSLTVAVATGEPQVRVRDGVVSVPRLTRQIIEPSVPDAPLYGTGTVLVTGATGALGAAVARHLVTTHGVTRLLLVSRRGPAAPGADDLVAELTGAGAQVELVAADVADRAQVTALVDGHPDLSAVVHTAGVLDDGVVSSLSAARLSAVLRPKVDAAWLLDELTRGRDLSAFVLFSSLSGVLGAPGQGNYAAANAFLDALAVSRRVAGLPAVSLAWGLWGEGSAMTDRLADADRERMSRGGVLPLATADGLALLDAGVANPYPTAVPARLDLAALRALGDDLPLPFHGLVRPARRTAARAATGGAATGWAADLAVLSTEERERAATALVLSQVATVLGHASAERIDAGRAFQELGFDSLTAVELRNGLAVSTGLRLPATLIFDYPSPRDLARHLLSEIAGPDDADTVQKVTTTVADEPVAIVGMACRYPGGITSPEDLWRLVAEGADAVDGFPTDRGWDLARLYDPTSTRPDTTYVDKGGFLTDAAQFDPVFFGISPREAVIMDPQQRLLLETSWEAFERAGIDPGTLRGSSTGVFAGVMYHDYVSGHSSGSIVTGRVAYTFGLEGPAVSVDTACSSSLVAMHLAGQALRSGECDLALAGGVTVMATPETFVEFSRQRGLAPDGRCKPFAAAADGTGWSEGVGVLVLERLSDARRHGHTVLGLVRGSAVNQDGASNGLTAPNGPAQQRVIRQALANARVSAAEVDVVEAHGTGTTLGDPIEAQAILATYGRDRERPLWLGSVKSNLGHTQAAAGVAGVMKMVLAMRYGVVPRTLHVDAPSPHVDWSAGEVRLATEAVEWPAEGRPRRAAVSSFGISGTNAHLILEQAPAAAPTTVPAATTVTALADAPVSLWPVSGRSASGLAAQAARLADFLTDADLHPADVALTLGTGRAALEHRGVAVADGVAGLRALAAGHGVHGHLTAGRTAVLFTGQGAQRVGMGRELADAFPVFAAALDEVCAAFGPLLDGDLREVMFTDPDGVLDQTGWTQPALFAVEVALFRLAESWGLKPDFVAGHSIGELAAAHVAGVWSLADACRVVAARGGLMQALPTGGAMLAIAAPLTELDLGEIDVAAVNGPRAVVVSGTEEQITALEASLEVKTRRLRVSHAFHSHLMDPMLAEYGQVVDGVTASPATVPLVSTATGDLASDDELGSVGYWQGQVRGTVRFADAVAALAARGVTRFVEIGPDSVLTAMVADCVEDTAAIALQRRDRDQVTGYATGMAQAWTTGVDLDWSAVHPTARQVDLPTYAFQRQHYWLYDPALVGAGLLAATHPLLDAAVPLANTDGVVFTGRWSLHTHPWLADHAVGGTVVFPGTGLVELAIHAGDQVGVGLLDELTLHAPLVVPAAGSVEVQVAVETPDPTGRRAVLVHSRDRDDAPWTRHATGVLTPGDTPGVALTAWPPADAEPLPLAGLYDDLASGGLDYGPVFQGLRRAWRAGDELFAEVDLPDGTQTDGYGLHPALFDAGLHALTRADGDTPRGLPFAWSGVALHATGATSLRVRLTPAGTGVRIAVADAVGAPVATVRSLVLRPVQVTAGTGVADALFGLDWQPVAVTPTATAPAWAWHPDTARAGDATSATAAGETGDGHTPTALPGGGTATADGAAELVVLRAGGTDDVHAEVNRVLGIAQRWLAGEDPAPLVVLTRHAVGDDVTDLAGAAVWGLLRSAQAENPDRILLVDADTDRLDDILPAALAAGDPQVSIRDGLVRVPRIVRRPVPVTPSDAPLYGTGTVLVTGATGALGAAVARHLVTAHGVSRLLLLSRSGTAAAGADDLVAELTGSGARVDLVACDVADRDQLTAALADVPDLSAVVHTAGVLDDGVVSSLTPDRVSAVLRPKVDAATLLDELTRGRDLSAFVLFSSLSGVLGAPGQGNYAAANAHLDALAVTRRAAGLPGVSLAWGLWGEGSTMTEGLADTDRERMSRGGVLPLSTADGLALLDAAVAGGSATLVPARLDVPTLRTLGDRLPPVLRALTGPTRRTATAASTVDRSGGDWLTGLPEQERAGAVRHLVHTHVAAVLGLAGPDAVEADRTFQSLGFDSLTAVELRNALSTAAGLRLPATLIFDYPTPVALAEFLHGELIGALDVPQARQTATTAIGDDPVAIVGMACRYPGGVSSPEDLWRLVADGVDAIDGFPTDRGWDLARLYDPTGVRPDTSYADQGGFLPGAAGFDPAFFGISPREAVLMDPQQRQLLEVSWEAFERAGIDPSSVRGSATGVFAGLMYHDYVTGHSAGSVVSGRIAYTLGLEGPAVTVDTACSSSLVAMHLAGQALRSGECDLALAGGVTVMATPETFVEFSRQRGLAPDGRCKPFAAAADGTGWSEGVGVLVLERLSDARRHGHTVLGLVRGSAVNQDGASNGLTAPNGPAQQRVIRQALANARVSAAEVDVVEAHGTGTTLGDPIEAQAILATYGRDRERPLWLGSVKSNLGHTQAAAGVAGVMKMVLAMRYGVVPRTLHVDAPSPHVDWSAGEVRLATEAVEWPAEGRPRRAAVSSFGISGTNAHVIVEEYPQPVAAPESTPAPAVVLWPLGSRSTAGLTAQAARLREFLTDERPVDIGHSLAAGRAALDHRGVVLGSSADDLATGLEALTTGAGLSGRITTGRTAVLFTGQGAQRVGMGRELAAAFPVFAAALDEVCAAFGPLLDGDLREVMFTDPDGVLDQTGWTQPALFAVEVALFRLAESWGLKPDFVAGHSIGELAAAHVAGVWSLADACRVVAARGGLMQALPTGGAMLAIAAPLAELDLGDIDVAAVNGPRAVVVSGTEKQIAALEASLEVKTRRLRVSHAFHSHLMDPMLAEYGQVVDAVTASPATVPLVSTATGDLASDDELGSVGYWQGQVRGTVRFADAVAALAARGVTRFVEIGPDSVLTAMVADSVDDAVTIALQRRDRDQVTGYATGMAQAWTTGVDLDWAAVNPGGRTVDLPTYAFQHQHYWMQDTGAERDVTAAGLLDAEHPLLSAVTTLPDTDGLIATGLLSRRTQPWLAEHMLGDTIVLPGTGLVELALRAGDQVGCGRLAELTLQAPLVVPDDDGVQVQVAVGGPGDDGGRQVTVYSRHRDAPWTRHATGLLTPAPADPPAAPATAWPPAAATPVDVDGLYERMADAGLVYGPVFQGLRAAWRHGDEVYAEIALPADVLDADRFHLHPALFDAALHAIGLSRGEGRPGVPFSWSGITVHATGAAALRVTVTPAGPDEVALTLTDETGAPVARVDSLVLREIDAGQLAAARTGRQEHLYRIDWTPVPLPTTPADGRWALVGVDEFKVAAALDTVGLLAETHPDLTALTATLDAGGTAPDVVLVASVQPDSRDLAAGARHTTGQLLTLLQGWLADERLASSRLLVLTHGAQGDRVTEPAAAAAWGLVRSAQSENPGRIVLVDLDDHDGSAQLLPAALAGGEPQLVVREGVAHAARLVPAAGPDGTPGSAFTDGGTVLLTGAGGTLGRLVARHLVDAYGVRHLLLASRRGPDADGMAALRDDLTARGAEVTVAACDLADRDAVARLLAAVPAGHPLTGVVHAAGVLDDGIIPALTRDRLDAVLRPKVDAATHLHELTRDAGLTAFVLFSSAAGVLGGPGQGNYAAANAFLDALASARRAAGLPAQSLAWGPWAGGGMADDLGGTDRARMSRGGVQPVSAAEGLALLDAALARTEAVLVPVKADLRTPAGDEVPPILRALVTPARRSTPGTTRPDPAALRRTLGGLDADGQQALLADLVRSRAATVLGHGRPDDLDPALRFVELGFDSLTAMELRNALNEATGLRLATGVVFDHGSVDELAALLRTELAAPPAEERAGTPDAAADTMSALFRTAVKSGRVQQGLSLLYAVADIRPTFDGPADLPQVPAPRRLARGDQGPAIICFPSPMALGGDQQYARFTAEFGGTRDVWTLPVPGFGRDESLPASADAAVRVFAEMVRPIAEQGPYVIVGYSSGGLFAHATAGELERQGHGPAGVVLLDTYLTTGSTTATFFTHMLDSLLDREATFGEFSSARLSAMGRYVRLLQSCPVEAIDTPVLFVRPQESIVAGGDDDGWRATWETPHTLREVPGDHFTMMEGQVGTTAEVVRDWIAQ</sequence>
<keyword evidence="3" id="KW-0596">Phosphopantetheine</keyword>
<evidence type="ECO:0000259" key="11">
    <source>
        <dbReference type="PROSITE" id="PS50075"/>
    </source>
</evidence>
<dbReference type="SUPFAM" id="SSF55048">
    <property type="entry name" value="Probable ACP-binding domain of malonyl-CoA ACP transacylase"/>
    <property type="match status" value="3"/>
</dbReference>
<dbReference type="PROSITE" id="PS50075">
    <property type="entry name" value="CARRIER"/>
    <property type="match status" value="3"/>
</dbReference>
<dbReference type="InterPro" id="IPR020802">
    <property type="entry name" value="TesA-like"/>
</dbReference>
<dbReference type="InterPro" id="IPR016036">
    <property type="entry name" value="Malonyl_transacylase_ACP-bd"/>
</dbReference>
<dbReference type="PROSITE" id="PS52004">
    <property type="entry name" value="KS3_2"/>
    <property type="match status" value="3"/>
</dbReference>
<dbReference type="CDD" id="cd08956">
    <property type="entry name" value="KR_3_FAS_SDR_x"/>
    <property type="match status" value="3"/>
</dbReference>
<dbReference type="PANTHER" id="PTHR43775">
    <property type="entry name" value="FATTY ACID SYNTHASE"/>
    <property type="match status" value="1"/>
</dbReference>
<dbReference type="CDD" id="cd00833">
    <property type="entry name" value="PKS"/>
    <property type="match status" value="3"/>
</dbReference>
<feature type="region of interest" description="N-terminal hotdog fold" evidence="9">
    <location>
        <begin position="2596"/>
        <end position="2718"/>
    </location>
</feature>
<evidence type="ECO:0000256" key="6">
    <source>
        <dbReference type="ARBA" id="ARBA00023194"/>
    </source>
</evidence>
<dbReference type="InterPro" id="IPR049900">
    <property type="entry name" value="PKS_mFAS_DH"/>
</dbReference>
<dbReference type="InterPro" id="IPR050091">
    <property type="entry name" value="PKS_NRPS_Biosynth_Enz"/>
</dbReference>
<dbReference type="InterPro" id="IPR020841">
    <property type="entry name" value="PKS_Beta-ketoAc_synthase_dom"/>
</dbReference>
<dbReference type="Pfam" id="PF08659">
    <property type="entry name" value="KR"/>
    <property type="match status" value="3"/>
</dbReference>
<dbReference type="SUPFAM" id="SSF53901">
    <property type="entry name" value="Thiolase-like"/>
    <property type="match status" value="3"/>
</dbReference>
<feature type="domain" description="Carrier" evidence="11">
    <location>
        <begin position="5033"/>
        <end position="5108"/>
    </location>
</feature>
<dbReference type="InterPro" id="IPR029058">
    <property type="entry name" value="AB_hydrolase_fold"/>
</dbReference>
<organism evidence="14 15">
    <name type="scientific">Micromonospora antibiotica</name>
    <dbReference type="NCBI Taxonomy" id="2807623"/>
    <lineage>
        <taxon>Bacteria</taxon>
        <taxon>Bacillati</taxon>
        <taxon>Actinomycetota</taxon>
        <taxon>Actinomycetes</taxon>
        <taxon>Micromonosporales</taxon>
        <taxon>Micromonosporaceae</taxon>
        <taxon>Micromonospora</taxon>
    </lineage>
</organism>
<feature type="region of interest" description="N-terminal hotdog fold" evidence="9">
    <location>
        <begin position="903"/>
        <end position="1026"/>
    </location>
</feature>
<dbReference type="SMART" id="SM00825">
    <property type="entry name" value="PKS_KS"/>
    <property type="match status" value="3"/>
</dbReference>
<dbReference type="InterPro" id="IPR018201">
    <property type="entry name" value="Ketoacyl_synth_AS"/>
</dbReference>
<dbReference type="EMBL" id="JAGFWR010000015">
    <property type="protein sequence ID" value="MBO4163563.1"/>
    <property type="molecule type" value="Genomic_DNA"/>
</dbReference>
<dbReference type="Pfam" id="PF08990">
    <property type="entry name" value="Docking"/>
    <property type="match status" value="1"/>
</dbReference>
<dbReference type="Pfam" id="PF02801">
    <property type="entry name" value="Ketoacyl-synt_C"/>
    <property type="match status" value="3"/>
</dbReference>
<feature type="domain" description="Carrier" evidence="11">
    <location>
        <begin position="1645"/>
        <end position="1720"/>
    </location>
</feature>
<dbReference type="PANTHER" id="PTHR43775:SF51">
    <property type="entry name" value="INACTIVE PHENOLPHTHIOCEROL SYNTHESIS POLYKETIDE SYNTHASE TYPE I PKS1-RELATED"/>
    <property type="match status" value="1"/>
</dbReference>
<dbReference type="InterPro" id="IPR013968">
    <property type="entry name" value="PKS_KR"/>
</dbReference>
<evidence type="ECO:0000313" key="15">
    <source>
        <dbReference type="Proteomes" id="UP000671399"/>
    </source>
</evidence>
<feature type="active site" description="Proton donor; for dehydratase activity" evidence="9">
    <location>
        <position position="4476"/>
    </location>
</feature>
<dbReference type="Gene3D" id="3.40.47.10">
    <property type="match status" value="3"/>
</dbReference>
<dbReference type="InterPro" id="IPR032821">
    <property type="entry name" value="PKS_assoc"/>
</dbReference>
<feature type="region of interest" description="C-terminal hotdog fold" evidence="9">
    <location>
        <begin position="1038"/>
        <end position="1171"/>
    </location>
</feature>
<dbReference type="InterPro" id="IPR014031">
    <property type="entry name" value="Ketoacyl_synth_C"/>
</dbReference>
<comment type="pathway">
    <text evidence="2">Antibiotic biosynthesis.</text>
</comment>
<evidence type="ECO:0000256" key="1">
    <source>
        <dbReference type="ARBA" id="ARBA00001957"/>
    </source>
</evidence>
<dbReference type="InterPro" id="IPR036736">
    <property type="entry name" value="ACP-like_sf"/>
</dbReference>
<dbReference type="SMART" id="SM00822">
    <property type="entry name" value="PKS_KR"/>
    <property type="match status" value="3"/>
</dbReference>
<dbReference type="Pfam" id="PF22953">
    <property type="entry name" value="SpnB_Rossmann"/>
    <property type="match status" value="3"/>
</dbReference>
<evidence type="ECO:0000256" key="3">
    <source>
        <dbReference type="ARBA" id="ARBA00022450"/>
    </source>
</evidence>
<comment type="caution">
    <text evidence="14">The sequence shown here is derived from an EMBL/GenBank/DDBJ whole genome shotgun (WGS) entry which is preliminary data.</text>
</comment>
<dbReference type="PROSITE" id="PS00012">
    <property type="entry name" value="PHOSPHOPANTETHEINE"/>
    <property type="match status" value="3"/>
</dbReference>
<dbReference type="SMART" id="SM00824">
    <property type="entry name" value="PKS_TE"/>
    <property type="match status" value="1"/>
</dbReference>
<dbReference type="InterPro" id="IPR042104">
    <property type="entry name" value="PKS_dehydratase_sf"/>
</dbReference>
<dbReference type="InterPro" id="IPR020806">
    <property type="entry name" value="PKS_PP-bd"/>
</dbReference>
<dbReference type="PROSITE" id="PS00606">
    <property type="entry name" value="KS3_1"/>
    <property type="match status" value="3"/>
</dbReference>
<dbReference type="Gene3D" id="3.10.129.110">
    <property type="entry name" value="Polyketide synthase dehydratase"/>
    <property type="match status" value="3"/>
</dbReference>
<dbReference type="InterPro" id="IPR016039">
    <property type="entry name" value="Thiolase-like"/>
</dbReference>
<dbReference type="InterPro" id="IPR049552">
    <property type="entry name" value="PKS_DH_N"/>
</dbReference>
<dbReference type="InterPro" id="IPR055123">
    <property type="entry name" value="SpnB-like_Rossmann"/>
</dbReference>
<keyword evidence="5" id="KW-0808">Transferase</keyword>
<evidence type="ECO:0000256" key="8">
    <source>
        <dbReference type="ARBA" id="ARBA00023315"/>
    </source>
</evidence>
<evidence type="ECO:0000256" key="9">
    <source>
        <dbReference type="PROSITE-ProRule" id="PRU01363"/>
    </source>
</evidence>
<keyword evidence="4" id="KW-0597">Phosphoprotein</keyword>
<feature type="domain" description="Carrier" evidence="11">
    <location>
        <begin position="3331"/>
        <end position="3406"/>
    </location>
</feature>
<comment type="cofactor">
    <cofactor evidence="1">
        <name>pantetheine 4'-phosphate</name>
        <dbReference type="ChEBI" id="CHEBI:47942"/>
    </cofactor>
</comment>
<evidence type="ECO:0000259" key="13">
    <source>
        <dbReference type="PROSITE" id="PS52019"/>
    </source>
</evidence>
<dbReference type="Pfam" id="PF00550">
    <property type="entry name" value="PP-binding"/>
    <property type="match status" value="3"/>
</dbReference>
<dbReference type="InterPro" id="IPR009081">
    <property type="entry name" value="PP-bd_ACP"/>
</dbReference>
<dbReference type="Pfam" id="PF14765">
    <property type="entry name" value="PS-DH"/>
    <property type="match status" value="3"/>
</dbReference>
<evidence type="ECO:0000256" key="2">
    <source>
        <dbReference type="ARBA" id="ARBA00004792"/>
    </source>
</evidence>
<feature type="domain" description="Ketosynthase family 3 (KS3)" evidence="12">
    <location>
        <begin position="3425"/>
        <end position="3835"/>
    </location>
</feature>
<dbReference type="SMART" id="SM00826">
    <property type="entry name" value="PKS_DH"/>
    <property type="match status" value="3"/>
</dbReference>
<dbReference type="Gene3D" id="3.30.70.3290">
    <property type="match status" value="3"/>
</dbReference>
<keyword evidence="6" id="KW-0045">Antibiotic biosynthesis</keyword>
<feature type="domain" description="Ketosynthase family 3 (KS3)" evidence="12">
    <location>
        <begin position="33"/>
        <end position="459"/>
    </location>
</feature>
<feature type="domain" description="PKS/mFAS DH" evidence="13">
    <location>
        <begin position="903"/>
        <end position="1171"/>
    </location>
</feature>
<feature type="active site" description="Proton acceptor; for dehydratase activity" evidence="9">
    <location>
        <position position="935"/>
    </location>
</feature>
<dbReference type="SUPFAM" id="SSF53474">
    <property type="entry name" value="alpha/beta-Hydrolases"/>
    <property type="match status" value="1"/>
</dbReference>
<dbReference type="PROSITE" id="PS52019">
    <property type="entry name" value="PKS_MFAS_DH"/>
    <property type="match status" value="3"/>
</dbReference>
<dbReference type="InterPro" id="IPR006162">
    <property type="entry name" value="Ppantetheine_attach_site"/>
</dbReference>
<reference evidence="14 15" key="1">
    <citation type="submission" date="2021-03" db="EMBL/GenBank/DDBJ databases">
        <authorList>
            <person name="Lee D.-H."/>
        </authorList>
    </citation>
    <scope>NUCLEOTIDE SEQUENCE [LARGE SCALE GENOMIC DNA]</scope>
    <source>
        <strain evidence="14 15">MMS20-R2-23</strain>
    </source>
</reference>
<dbReference type="RefSeq" id="WP_208569128.1">
    <property type="nucleotide sequence ID" value="NZ_JAGFWR010000015.1"/>
</dbReference>
<dbReference type="InterPro" id="IPR036291">
    <property type="entry name" value="NAD(P)-bd_dom_sf"/>
</dbReference>
<feature type="region of interest" description="C-terminal hotdog fold" evidence="9">
    <location>
        <begin position="2729"/>
        <end position="2862"/>
    </location>
</feature>
<evidence type="ECO:0000256" key="7">
    <source>
        <dbReference type="ARBA" id="ARBA00023268"/>
    </source>
</evidence>
<dbReference type="Pfam" id="PF21089">
    <property type="entry name" value="PKS_DH_N"/>
    <property type="match status" value="3"/>
</dbReference>
<keyword evidence="8" id="KW-0012">Acyltransferase</keyword>
<dbReference type="Gene3D" id="3.40.50.720">
    <property type="entry name" value="NAD(P)-binding Rossmann-like Domain"/>
    <property type="match status" value="3"/>
</dbReference>
<feature type="active site" description="Proton donor; for dehydratase activity" evidence="9">
    <location>
        <position position="2788"/>
    </location>
</feature>
<evidence type="ECO:0000256" key="5">
    <source>
        <dbReference type="ARBA" id="ARBA00022679"/>
    </source>
</evidence>
<dbReference type="InterPro" id="IPR020807">
    <property type="entry name" value="PKS_DH"/>
</dbReference>
<dbReference type="InterPro" id="IPR015083">
    <property type="entry name" value="NorB/c/GfsB-D-like_docking"/>
</dbReference>
<feature type="active site" description="Proton donor; for dehydratase activity" evidence="9">
    <location>
        <position position="1097"/>
    </location>
</feature>